<dbReference type="HOGENOM" id="CLU_189428_0_0_1"/>
<dbReference type="EnsemblPlants" id="KEH15116">
    <property type="protein sequence ID" value="KEH15116"/>
    <property type="gene ID" value="MTR_2170s0010"/>
</dbReference>
<evidence type="ECO:0000256" key="1">
    <source>
        <dbReference type="SAM" id="MobiDB-lite"/>
    </source>
</evidence>
<gene>
    <name evidence="2" type="ORF">MTR_2170s0010</name>
</gene>
<keyword evidence="4" id="KW-1185">Reference proteome</keyword>
<proteinExistence type="predicted"/>
<feature type="region of interest" description="Disordered" evidence="1">
    <location>
        <begin position="68"/>
        <end position="89"/>
    </location>
</feature>
<accession>A0A072TCX3</accession>
<dbReference type="AlphaFoldDB" id="A0A072TCX3"/>
<reference evidence="2 4" key="2">
    <citation type="journal article" date="2014" name="BMC Genomics">
        <title>An improved genome release (version Mt4.0) for the model legume Medicago truncatula.</title>
        <authorList>
            <person name="Tang H."/>
            <person name="Krishnakumar V."/>
            <person name="Bidwell S."/>
            <person name="Rosen B."/>
            <person name="Chan A."/>
            <person name="Zhou S."/>
            <person name="Gentzbittel L."/>
            <person name="Childs K.L."/>
            <person name="Yandell M."/>
            <person name="Gundlach H."/>
            <person name="Mayer K.F."/>
            <person name="Schwartz D.C."/>
            <person name="Town C.D."/>
        </authorList>
    </citation>
    <scope>GENOME REANNOTATION</scope>
    <source>
        <strain evidence="2">A17</strain>
        <strain evidence="3 4">cv. Jemalong A17</strain>
    </source>
</reference>
<name>A0A072TCX3_MEDTR</name>
<reference evidence="2 4" key="1">
    <citation type="journal article" date="2011" name="Nature">
        <title>The Medicago genome provides insight into the evolution of rhizobial symbioses.</title>
        <authorList>
            <person name="Young N.D."/>
            <person name="Debelle F."/>
            <person name="Oldroyd G.E."/>
            <person name="Geurts R."/>
            <person name="Cannon S.B."/>
            <person name="Udvardi M.K."/>
            <person name="Benedito V.A."/>
            <person name="Mayer K.F."/>
            <person name="Gouzy J."/>
            <person name="Schoof H."/>
            <person name="Van de Peer Y."/>
            <person name="Proost S."/>
            <person name="Cook D.R."/>
            <person name="Meyers B.C."/>
            <person name="Spannagl M."/>
            <person name="Cheung F."/>
            <person name="De Mita S."/>
            <person name="Krishnakumar V."/>
            <person name="Gundlach H."/>
            <person name="Zhou S."/>
            <person name="Mudge J."/>
            <person name="Bharti A.K."/>
            <person name="Murray J.D."/>
            <person name="Naoumkina M.A."/>
            <person name="Rosen B."/>
            <person name="Silverstein K.A."/>
            <person name="Tang H."/>
            <person name="Rombauts S."/>
            <person name="Zhao P.X."/>
            <person name="Zhou P."/>
            <person name="Barbe V."/>
            <person name="Bardou P."/>
            <person name="Bechner M."/>
            <person name="Bellec A."/>
            <person name="Berger A."/>
            <person name="Berges H."/>
            <person name="Bidwell S."/>
            <person name="Bisseling T."/>
            <person name="Choisne N."/>
            <person name="Couloux A."/>
            <person name="Denny R."/>
            <person name="Deshpande S."/>
            <person name="Dai X."/>
            <person name="Doyle J.J."/>
            <person name="Dudez A.M."/>
            <person name="Farmer A.D."/>
            <person name="Fouteau S."/>
            <person name="Franken C."/>
            <person name="Gibelin C."/>
            <person name="Gish J."/>
            <person name="Goldstein S."/>
            <person name="Gonzalez A.J."/>
            <person name="Green P.J."/>
            <person name="Hallab A."/>
            <person name="Hartog M."/>
            <person name="Hua A."/>
            <person name="Humphray S.J."/>
            <person name="Jeong D.H."/>
            <person name="Jing Y."/>
            <person name="Jocker A."/>
            <person name="Kenton S.M."/>
            <person name="Kim D.J."/>
            <person name="Klee K."/>
            <person name="Lai H."/>
            <person name="Lang C."/>
            <person name="Lin S."/>
            <person name="Macmil S.L."/>
            <person name="Magdelenat G."/>
            <person name="Matthews L."/>
            <person name="McCorrison J."/>
            <person name="Monaghan E.L."/>
            <person name="Mun J.H."/>
            <person name="Najar F.Z."/>
            <person name="Nicholson C."/>
            <person name="Noirot C."/>
            <person name="O'Bleness M."/>
            <person name="Paule C.R."/>
            <person name="Poulain J."/>
            <person name="Prion F."/>
            <person name="Qin B."/>
            <person name="Qu C."/>
            <person name="Retzel E.F."/>
            <person name="Riddle C."/>
            <person name="Sallet E."/>
            <person name="Samain S."/>
            <person name="Samson N."/>
            <person name="Sanders I."/>
            <person name="Saurat O."/>
            <person name="Scarpelli C."/>
            <person name="Schiex T."/>
            <person name="Segurens B."/>
            <person name="Severin A.J."/>
            <person name="Sherrier D.J."/>
            <person name="Shi R."/>
            <person name="Sims S."/>
            <person name="Singer S.R."/>
            <person name="Sinharoy S."/>
            <person name="Sterck L."/>
            <person name="Viollet A."/>
            <person name="Wang B.B."/>
            <person name="Wang K."/>
            <person name="Wang M."/>
            <person name="Wang X."/>
            <person name="Warfsmann J."/>
            <person name="Weissenbach J."/>
            <person name="White D.D."/>
            <person name="White J.D."/>
            <person name="Wiley G.B."/>
            <person name="Wincker P."/>
            <person name="Xing Y."/>
            <person name="Yang L."/>
            <person name="Yao Z."/>
            <person name="Ying F."/>
            <person name="Zhai J."/>
            <person name="Zhou L."/>
            <person name="Zuber A."/>
            <person name="Denarie J."/>
            <person name="Dixon R.A."/>
            <person name="May G.D."/>
            <person name="Schwartz D.C."/>
            <person name="Rogers J."/>
            <person name="Quetier F."/>
            <person name="Town C.D."/>
            <person name="Roe B.A."/>
        </authorList>
    </citation>
    <scope>NUCLEOTIDE SEQUENCE [LARGE SCALE GENOMIC DNA]</scope>
    <source>
        <strain evidence="2">A17</strain>
        <strain evidence="3 4">cv. Jemalong A17</strain>
    </source>
</reference>
<evidence type="ECO:0000313" key="4">
    <source>
        <dbReference type="Proteomes" id="UP000002051"/>
    </source>
</evidence>
<organism evidence="2 4">
    <name type="scientific">Medicago truncatula</name>
    <name type="common">Barrel medic</name>
    <name type="synonym">Medicago tribuloides</name>
    <dbReference type="NCBI Taxonomy" id="3880"/>
    <lineage>
        <taxon>Eukaryota</taxon>
        <taxon>Viridiplantae</taxon>
        <taxon>Streptophyta</taxon>
        <taxon>Embryophyta</taxon>
        <taxon>Tracheophyta</taxon>
        <taxon>Spermatophyta</taxon>
        <taxon>Magnoliopsida</taxon>
        <taxon>eudicotyledons</taxon>
        <taxon>Gunneridae</taxon>
        <taxon>Pentapetalae</taxon>
        <taxon>rosids</taxon>
        <taxon>fabids</taxon>
        <taxon>Fabales</taxon>
        <taxon>Fabaceae</taxon>
        <taxon>Papilionoideae</taxon>
        <taxon>50 kb inversion clade</taxon>
        <taxon>NPAAA clade</taxon>
        <taxon>Hologalegina</taxon>
        <taxon>IRL clade</taxon>
        <taxon>Trifolieae</taxon>
        <taxon>Medicago</taxon>
    </lineage>
</organism>
<dbReference type="Proteomes" id="UP000002051">
    <property type="component" value="Unassembled WGS sequence"/>
</dbReference>
<reference evidence="3" key="3">
    <citation type="submission" date="2015-06" db="UniProtKB">
        <authorList>
            <consortium name="EnsemblPlants"/>
        </authorList>
    </citation>
    <scope>IDENTIFICATION</scope>
    <source>
        <strain evidence="3">cv. Jemalong A17</strain>
    </source>
</reference>
<sequence length="89" mass="10046">MVTEDHQSENAMVTEDQFAEKVKVAYPKAEENLIDFLIRCKISNTNAKLCPRCIAIFDKKATKSVKGFQPQTKRKGGCVTPRFPNIKIS</sequence>
<evidence type="ECO:0000313" key="2">
    <source>
        <dbReference type="EMBL" id="KEH15116.1"/>
    </source>
</evidence>
<dbReference type="EMBL" id="KL404894">
    <property type="protein sequence ID" value="KEH15116.1"/>
    <property type="molecule type" value="Genomic_DNA"/>
</dbReference>
<protein>
    <submittedName>
        <fullName evidence="2 3">Uncharacterized protein</fullName>
    </submittedName>
</protein>
<evidence type="ECO:0000313" key="3">
    <source>
        <dbReference type="EnsemblPlants" id="KEH15116"/>
    </source>
</evidence>